<evidence type="ECO:0000256" key="7">
    <source>
        <dbReference type="ARBA" id="ARBA00023139"/>
    </source>
</evidence>
<dbReference type="GO" id="GO:0003924">
    <property type="term" value="F:GTPase activity"/>
    <property type="evidence" value="ECO:0007669"/>
    <property type="project" value="InterPro"/>
</dbReference>
<sequence>MRLSPNFCSCSAQVNEARQHSRLIDTQLHNYVNEQLVTTNVIILGNESSGRNTIVNQVRSLSGRDLSDEDRVLLRLPFLAQIVLSLKKLLRDLGNFEEGFNLENTIEDAQLIFRNADQIKQGNLSTKVIAALKNLRQDNAMQSYLKVATDQAADSSNYFFSSLERLIHNNFVPSEDDMLHIKCGSCGIAEETITHVGDSFRFICVFTNRSSIKKWVHFFEEVDAIIFIASLVNYDEPLIHDPEKLRLRDDMAYFESICNSKWFGNCSQIVLILNKFDLFTRKIATSPLKICFPDYRGSSDPMEAAQFIQKKFEALNRNPLRTVHSYITSVRSKDSVKEIVDAIINLTAKSSKT</sequence>
<dbReference type="GO" id="GO:0031683">
    <property type="term" value="F:G-protein beta/gamma-subunit complex binding"/>
    <property type="evidence" value="ECO:0007669"/>
    <property type="project" value="InterPro"/>
</dbReference>
<dbReference type="GO" id="GO:0001664">
    <property type="term" value="F:G protein-coupled receptor binding"/>
    <property type="evidence" value="ECO:0007669"/>
    <property type="project" value="TreeGrafter"/>
</dbReference>
<proteinExistence type="predicted"/>
<dbReference type="GO" id="GO:0007188">
    <property type="term" value="P:adenylate cyclase-modulating G protein-coupled receptor signaling pathway"/>
    <property type="evidence" value="ECO:0007669"/>
    <property type="project" value="TreeGrafter"/>
</dbReference>
<keyword evidence="7" id="KW-0564">Palmitate</keyword>
<feature type="binding site" evidence="11">
    <location>
        <position position="185"/>
    </location>
    <ligand>
        <name>Mg(2+)</name>
        <dbReference type="ChEBI" id="CHEBI:18420"/>
    </ligand>
</feature>
<dbReference type="InterPro" id="IPR001019">
    <property type="entry name" value="Gprotein_alpha_su"/>
</dbReference>
<dbReference type="GO" id="GO:0005525">
    <property type="term" value="F:GTP binding"/>
    <property type="evidence" value="ECO:0007669"/>
    <property type="project" value="UniProtKB-KW"/>
</dbReference>
<dbReference type="SUPFAM" id="SSF47895">
    <property type="entry name" value="Transducin (alpha subunit), insertion domain"/>
    <property type="match status" value="1"/>
</dbReference>
<dbReference type="PROSITE" id="PS51882">
    <property type="entry name" value="G_ALPHA"/>
    <property type="match status" value="1"/>
</dbReference>
<keyword evidence="5 11" id="KW-0460">Magnesium</keyword>
<dbReference type="Gene3D" id="1.10.400.10">
    <property type="entry name" value="GI Alpha 1, domain 2-like"/>
    <property type="match status" value="1"/>
</dbReference>
<dbReference type="PANTHER" id="PTHR10218">
    <property type="entry name" value="GTP-BINDING PROTEIN ALPHA SUBUNIT"/>
    <property type="match status" value="1"/>
</dbReference>
<dbReference type="PANTHER" id="PTHR10218:SF302">
    <property type="entry name" value="GUANINE NUCLEOTIDE-BINDING PROTEIN ALPHA-5 SUBUNIT"/>
    <property type="match status" value="1"/>
</dbReference>
<dbReference type="Pfam" id="PF00503">
    <property type="entry name" value="G-alpha"/>
    <property type="match status" value="1"/>
</dbReference>
<feature type="binding site" evidence="10">
    <location>
        <begin position="154"/>
        <end position="155"/>
    </location>
    <ligand>
        <name>GTP</name>
        <dbReference type="ChEBI" id="CHEBI:37565"/>
    </ligand>
</feature>
<evidence type="ECO:0000256" key="3">
    <source>
        <dbReference type="ARBA" id="ARBA00022723"/>
    </source>
</evidence>
<keyword evidence="3 11" id="KW-0479">Metal-binding</keyword>
<reference evidence="12" key="1">
    <citation type="submission" date="2019-11" db="UniProtKB">
        <authorList>
            <consortium name="WormBaseParasite"/>
        </authorList>
    </citation>
    <scope>IDENTIFICATION</scope>
</reference>
<keyword evidence="9" id="KW-0449">Lipoprotein</keyword>
<evidence type="ECO:0000256" key="5">
    <source>
        <dbReference type="ARBA" id="ARBA00022842"/>
    </source>
</evidence>
<organism evidence="12">
    <name type="scientific">Mesocestoides corti</name>
    <name type="common">Flatworm</name>
    <dbReference type="NCBI Taxonomy" id="53468"/>
    <lineage>
        <taxon>Eukaryota</taxon>
        <taxon>Metazoa</taxon>
        <taxon>Spiralia</taxon>
        <taxon>Lophotrochozoa</taxon>
        <taxon>Platyhelminthes</taxon>
        <taxon>Cestoda</taxon>
        <taxon>Eucestoda</taxon>
        <taxon>Cyclophyllidea</taxon>
        <taxon>Mesocestoididae</taxon>
        <taxon>Mesocestoides</taxon>
    </lineage>
</organism>
<dbReference type="SUPFAM" id="SSF52540">
    <property type="entry name" value="P-loop containing nucleoside triphosphate hydrolases"/>
    <property type="match status" value="1"/>
</dbReference>
<dbReference type="GO" id="GO:0005834">
    <property type="term" value="C:heterotrimeric G-protein complex"/>
    <property type="evidence" value="ECO:0007669"/>
    <property type="project" value="TreeGrafter"/>
</dbReference>
<protein>
    <submittedName>
        <fullName evidence="12">Guanine nucleotide-binding protein alpha-1 subunit</fullName>
    </submittedName>
</protein>
<evidence type="ECO:0000256" key="9">
    <source>
        <dbReference type="ARBA" id="ARBA00023288"/>
    </source>
</evidence>
<dbReference type="FunFam" id="3.40.50.300:FF:003800">
    <property type="entry name" value="Guanine nucleotide-binding protein G(k) subunit alpha"/>
    <property type="match status" value="1"/>
</dbReference>
<evidence type="ECO:0000256" key="10">
    <source>
        <dbReference type="PIRSR" id="PIRSR601019-1"/>
    </source>
</evidence>
<dbReference type="GO" id="GO:0005737">
    <property type="term" value="C:cytoplasm"/>
    <property type="evidence" value="ECO:0007669"/>
    <property type="project" value="TreeGrafter"/>
</dbReference>
<keyword evidence="2" id="KW-0519">Myristate</keyword>
<dbReference type="WBParaSite" id="MCU_010276-RA">
    <property type="protein sequence ID" value="MCU_010276-RA"/>
    <property type="gene ID" value="MCU_010276"/>
</dbReference>
<evidence type="ECO:0000256" key="1">
    <source>
        <dbReference type="ARBA" id="ARBA00011356"/>
    </source>
</evidence>
<keyword evidence="4 10" id="KW-0547">Nucleotide-binding</keyword>
<evidence type="ECO:0000256" key="11">
    <source>
        <dbReference type="PIRSR" id="PIRSR601019-2"/>
    </source>
</evidence>
<accession>A0A5K3FSZ0</accession>
<dbReference type="PRINTS" id="PR00318">
    <property type="entry name" value="GPROTEINA"/>
</dbReference>
<dbReference type="InterPro" id="IPR011025">
    <property type="entry name" value="GproteinA_insert"/>
</dbReference>
<dbReference type="Gene3D" id="3.40.50.300">
    <property type="entry name" value="P-loop containing nucleotide triphosphate hydrolases"/>
    <property type="match status" value="1"/>
</dbReference>
<dbReference type="SMART" id="SM00275">
    <property type="entry name" value="G_alpha"/>
    <property type="match status" value="1"/>
</dbReference>
<comment type="subunit">
    <text evidence="1">G proteins are composed of 3 units; alpha, beta and gamma. The alpha chain contains the guanine nucleotide binding site.</text>
</comment>
<evidence type="ECO:0000313" key="12">
    <source>
        <dbReference type="WBParaSite" id="MCU_010276-RA"/>
    </source>
</evidence>
<dbReference type="InterPro" id="IPR027417">
    <property type="entry name" value="P-loop_NTPase"/>
</dbReference>
<evidence type="ECO:0000256" key="2">
    <source>
        <dbReference type="ARBA" id="ARBA00022707"/>
    </source>
</evidence>
<dbReference type="AlphaFoldDB" id="A0A5K3FSZ0"/>
<keyword evidence="8" id="KW-0807">Transducer</keyword>
<name>A0A5K3FSZ0_MESCO</name>
<evidence type="ECO:0000256" key="4">
    <source>
        <dbReference type="ARBA" id="ARBA00022741"/>
    </source>
</evidence>
<dbReference type="GO" id="GO:0046872">
    <property type="term" value="F:metal ion binding"/>
    <property type="evidence" value="ECO:0007669"/>
    <property type="project" value="UniProtKB-KW"/>
</dbReference>
<evidence type="ECO:0000256" key="6">
    <source>
        <dbReference type="ARBA" id="ARBA00023134"/>
    </source>
</evidence>
<evidence type="ECO:0000256" key="8">
    <source>
        <dbReference type="ARBA" id="ARBA00023224"/>
    </source>
</evidence>
<keyword evidence="6 10" id="KW-0342">GTP-binding</keyword>
<feature type="binding site" evidence="10">
    <location>
        <begin position="274"/>
        <end position="277"/>
    </location>
    <ligand>
        <name>GTP</name>
        <dbReference type="ChEBI" id="CHEBI:37565"/>
    </ligand>
</feature>